<name>A0A061AC31_9ACTN</name>
<dbReference type="EMBL" id="LK022848">
    <property type="protein sequence ID" value="CDR17412.1"/>
    <property type="molecule type" value="Genomic_DNA"/>
</dbReference>
<proteinExistence type="predicted"/>
<gene>
    <name evidence="3" type="ORF">J2Z30_005303</name>
    <name evidence="2" type="ORF">SIRAN9407</name>
</gene>
<dbReference type="EMBL" id="JAGGLR010000014">
    <property type="protein sequence ID" value="MBP2064280.1"/>
    <property type="molecule type" value="Genomic_DNA"/>
</dbReference>
<dbReference type="Proteomes" id="UP000756710">
    <property type="component" value="Unassembled WGS sequence"/>
</dbReference>
<dbReference type="AlphaFoldDB" id="A0A061AC31"/>
<dbReference type="HOGENOM" id="CLU_3085232_0_0_11"/>
<keyword evidence="4" id="KW-1185">Reference proteome</keyword>
<protein>
    <submittedName>
        <fullName evidence="2">Uncharacterized protein</fullName>
    </submittedName>
</protein>
<dbReference type="RefSeq" id="WP_209468848.1">
    <property type="nucleotide sequence ID" value="NZ_BAABDR010000029.1"/>
</dbReference>
<reference evidence="3 4" key="2">
    <citation type="submission" date="2021-03" db="EMBL/GenBank/DDBJ databases">
        <title>Genomic Encyclopedia of Type Strains, Phase IV (KMG-IV): sequencing the most valuable type-strain genomes for metagenomic binning, comparative biology and taxonomic classification.</title>
        <authorList>
            <person name="Goeker M."/>
        </authorList>
    </citation>
    <scope>NUCLEOTIDE SEQUENCE [LARGE SCALE GENOMIC DNA]</scope>
    <source>
        <strain evidence="3 4">DSM 41954</strain>
    </source>
</reference>
<reference evidence="2" key="1">
    <citation type="submission" date="2014-05" db="EMBL/GenBank/DDBJ databases">
        <authorList>
            <person name="Horn Fabian"/>
        </authorList>
    </citation>
    <scope>NUCLEOTIDE SEQUENCE</scope>
</reference>
<dbReference type="PATRIC" id="fig|576784.4.peg.9655"/>
<sequence length="52" mass="5741">MPETFSGFLGDGRYHDICRADDRFCNRPGQTLPGDWQDGVPLRAPGNPPPGR</sequence>
<accession>A0A061AC31</accession>
<evidence type="ECO:0000313" key="4">
    <source>
        <dbReference type="Proteomes" id="UP000756710"/>
    </source>
</evidence>
<evidence type="ECO:0000313" key="2">
    <source>
        <dbReference type="EMBL" id="CDR17412.1"/>
    </source>
</evidence>
<organism evidence="2">
    <name type="scientific">Streptomyces iranensis</name>
    <dbReference type="NCBI Taxonomy" id="576784"/>
    <lineage>
        <taxon>Bacteria</taxon>
        <taxon>Bacillati</taxon>
        <taxon>Actinomycetota</taxon>
        <taxon>Actinomycetes</taxon>
        <taxon>Kitasatosporales</taxon>
        <taxon>Streptomycetaceae</taxon>
        <taxon>Streptomyces</taxon>
        <taxon>Streptomyces violaceusniger group</taxon>
    </lineage>
</organism>
<feature type="region of interest" description="Disordered" evidence="1">
    <location>
        <begin position="29"/>
        <end position="52"/>
    </location>
</feature>
<evidence type="ECO:0000256" key="1">
    <source>
        <dbReference type="SAM" id="MobiDB-lite"/>
    </source>
</evidence>
<evidence type="ECO:0000313" key="3">
    <source>
        <dbReference type="EMBL" id="MBP2064280.1"/>
    </source>
</evidence>